<gene>
    <name evidence="2" type="primary">ORF215951</name>
</gene>
<feature type="repeat" description="Hemopexin" evidence="1">
    <location>
        <begin position="1"/>
        <end position="44"/>
    </location>
</feature>
<feature type="non-terminal residue" evidence="2">
    <location>
        <position position="1"/>
    </location>
</feature>
<evidence type="ECO:0000256" key="1">
    <source>
        <dbReference type="PROSITE-ProRule" id="PRU01011"/>
    </source>
</evidence>
<dbReference type="Gene3D" id="2.110.10.10">
    <property type="entry name" value="Hemopexin-like domain"/>
    <property type="match status" value="1"/>
</dbReference>
<protein>
    <submittedName>
        <fullName evidence="2">Uncharacterized protein</fullName>
    </submittedName>
</protein>
<dbReference type="SMART" id="SM00120">
    <property type="entry name" value="HX"/>
    <property type="match status" value="1"/>
</dbReference>
<sequence>VNTVTFVPETRKTFIFKGHQVWRYSNFTLDEGYPKIWTQNSIYVPSAALTLTYRERSQIFMFGSDNFW</sequence>
<dbReference type="InterPro" id="IPR018487">
    <property type="entry name" value="Hemopexin-like_repeat"/>
</dbReference>
<dbReference type="SUPFAM" id="SSF50923">
    <property type="entry name" value="Hemopexin-like domain"/>
    <property type="match status" value="1"/>
</dbReference>
<dbReference type="PROSITE" id="PS51642">
    <property type="entry name" value="HEMOPEXIN_2"/>
    <property type="match status" value="1"/>
</dbReference>
<proteinExistence type="predicted"/>
<dbReference type="InterPro" id="IPR036375">
    <property type="entry name" value="Hemopexin-like_dom_sf"/>
</dbReference>
<reference evidence="2" key="1">
    <citation type="submission" date="2014-12" db="EMBL/GenBank/DDBJ databases">
        <title>Insight into the proteome of Arion vulgaris.</title>
        <authorList>
            <person name="Aradska J."/>
            <person name="Bulat T."/>
            <person name="Smidak R."/>
            <person name="Sarate P."/>
            <person name="Gangsoo J."/>
            <person name="Sialana F."/>
            <person name="Bilban M."/>
            <person name="Lubec G."/>
        </authorList>
    </citation>
    <scope>NUCLEOTIDE SEQUENCE</scope>
    <source>
        <tissue evidence="2">Skin</tissue>
    </source>
</reference>
<name>A0A0B7BYR8_9EUPU</name>
<organism evidence="2">
    <name type="scientific">Arion vulgaris</name>
    <dbReference type="NCBI Taxonomy" id="1028688"/>
    <lineage>
        <taxon>Eukaryota</taxon>
        <taxon>Metazoa</taxon>
        <taxon>Spiralia</taxon>
        <taxon>Lophotrochozoa</taxon>
        <taxon>Mollusca</taxon>
        <taxon>Gastropoda</taxon>
        <taxon>Heterobranchia</taxon>
        <taxon>Euthyneura</taxon>
        <taxon>Panpulmonata</taxon>
        <taxon>Eupulmonata</taxon>
        <taxon>Stylommatophora</taxon>
        <taxon>Helicina</taxon>
        <taxon>Arionoidea</taxon>
        <taxon>Arionidae</taxon>
        <taxon>Arion</taxon>
    </lineage>
</organism>
<dbReference type="EMBL" id="HACG01050626">
    <property type="protein sequence ID" value="CEK97491.1"/>
    <property type="molecule type" value="Transcribed_RNA"/>
</dbReference>
<dbReference type="AlphaFoldDB" id="A0A0B7BYR8"/>
<feature type="non-terminal residue" evidence="2">
    <location>
        <position position="68"/>
    </location>
</feature>
<evidence type="ECO:0000313" key="2">
    <source>
        <dbReference type="EMBL" id="CEK97491.1"/>
    </source>
</evidence>
<accession>A0A0B7BYR8</accession>
<dbReference type="Pfam" id="PF00045">
    <property type="entry name" value="Hemopexin"/>
    <property type="match status" value="1"/>
</dbReference>